<dbReference type="GO" id="GO:0046294">
    <property type="term" value="P:formaldehyde catabolic process"/>
    <property type="evidence" value="ECO:0007669"/>
    <property type="project" value="InterPro"/>
</dbReference>
<evidence type="ECO:0000256" key="2">
    <source>
        <dbReference type="ARBA" id="ARBA00005622"/>
    </source>
</evidence>
<evidence type="ECO:0000256" key="1">
    <source>
        <dbReference type="ARBA" id="ARBA00002608"/>
    </source>
</evidence>
<dbReference type="Pfam" id="PF00756">
    <property type="entry name" value="Esterase"/>
    <property type="match status" value="1"/>
</dbReference>
<reference evidence="9" key="1">
    <citation type="submission" date="2021-06" db="EMBL/GenBank/DDBJ databases">
        <authorList>
            <person name="Hodson N. C."/>
            <person name="Mongue J. A."/>
            <person name="Jaron S. K."/>
        </authorList>
    </citation>
    <scope>NUCLEOTIDE SEQUENCE</scope>
</reference>
<comment type="caution">
    <text evidence="9">The sequence shown here is derived from an EMBL/GenBank/DDBJ whole genome shotgun (WGS) entry which is preliminary data.</text>
</comment>
<dbReference type="PANTHER" id="PTHR10061:SF0">
    <property type="entry name" value="S-FORMYLGLUTATHIONE HYDROLASE"/>
    <property type="match status" value="1"/>
</dbReference>
<comment type="function">
    <text evidence="1 8">Serine hydrolase involved in the detoxification of formaldehyde.</text>
</comment>
<dbReference type="NCBIfam" id="TIGR02821">
    <property type="entry name" value="fghA_ester_D"/>
    <property type="match status" value="1"/>
</dbReference>
<evidence type="ECO:0000313" key="9">
    <source>
        <dbReference type="EMBL" id="CAG7826543.1"/>
    </source>
</evidence>
<protein>
    <recommendedName>
        <fullName evidence="4 8">S-formylglutathione hydrolase</fullName>
        <ecNumber evidence="3 8">3.1.2.12</ecNumber>
    </recommendedName>
</protein>
<comment type="similarity">
    <text evidence="2 8">Belongs to the esterase D family.</text>
</comment>
<feature type="active site" description="Charge relay system" evidence="7">
    <location>
        <position position="229"/>
    </location>
</feature>
<feature type="active site" description="Charge relay system" evidence="7">
    <location>
        <position position="150"/>
    </location>
</feature>
<dbReference type="FunFam" id="3.40.50.1820:FF:000002">
    <property type="entry name" value="S-formylglutathione hydrolase"/>
    <property type="match status" value="1"/>
</dbReference>
<feature type="active site" description="Charge relay system" evidence="7">
    <location>
        <position position="263"/>
    </location>
</feature>
<gene>
    <name evidence="9" type="ORF">AFUS01_LOCUS36591</name>
</gene>
<sequence length="286" mass="32508">MTIELVSKTRCFGGLQKVYKHESSELNCTMKFSLYEPEQRADTERFHVLFYLSGLTCTEENFIQKSGFQKYANEQRLMVVGPDTSPRGCNIPGDRDAYDFGEGAGFYVDATKEPWSKHYRMYSYVTKELPTLIRQNFPFISGKFGIFGHSMGGHGAISIGLRNPNLFKSISAFAPICNPSNSPWGRDKTFKFYLGEDIQDEWGKYDSKELVLSYAGPPRKILVDQGTEDDFLSSHLMPETLKDAATANSNVDVELRMQEGYNHSYFFIATFIEDHLKHHAHILNAA</sequence>
<dbReference type="InterPro" id="IPR014186">
    <property type="entry name" value="S-formylglutathione_hydrol"/>
</dbReference>
<dbReference type="GO" id="GO:0005829">
    <property type="term" value="C:cytosol"/>
    <property type="evidence" value="ECO:0007669"/>
    <property type="project" value="TreeGrafter"/>
</dbReference>
<dbReference type="InterPro" id="IPR000801">
    <property type="entry name" value="Esterase-like"/>
</dbReference>
<comment type="catalytic activity">
    <reaction evidence="8">
        <text>S-formylglutathione + H2O = formate + glutathione + H(+)</text>
        <dbReference type="Rhea" id="RHEA:14961"/>
        <dbReference type="ChEBI" id="CHEBI:15377"/>
        <dbReference type="ChEBI" id="CHEBI:15378"/>
        <dbReference type="ChEBI" id="CHEBI:15740"/>
        <dbReference type="ChEBI" id="CHEBI:57688"/>
        <dbReference type="ChEBI" id="CHEBI:57925"/>
        <dbReference type="EC" id="3.1.2.12"/>
    </reaction>
</comment>
<keyword evidence="8" id="KW-0963">Cytoplasm</keyword>
<dbReference type="Proteomes" id="UP000708208">
    <property type="component" value="Unassembled WGS sequence"/>
</dbReference>
<comment type="subcellular location">
    <subcellularLocation>
        <location evidence="8">Cytoplasm</location>
    </subcellularLocation>
</comment>
<dbReference type="GO" id="GO:0052689">
    <property type="term" value="F:carboxylic ester hydrolase activity"/>
    <property type="evidence" value="ECO:0007669"/>
    <property type="project" value="UniProtKB-KW"/>
</dbReference>
<name>A0A8J2PMI2_9HEXA</name>
<accession>A0A8J2PMI2</accession>
<dbReference type="EC" id="3.1.2.12" evidence="3 8"/>
<evidence type="ECO:0000256" key="5">
    <source>
        <dbReference type="ARBA" id="ARBA00022487"/>
    </source>
</evidence>
<evidence type="ECO:0000256" key="3">
    <source>
        <dbReference type="ARBA" id="ARBA00012479"/>
    </source>
</evidence>
<keyword evidence="5 8" id="KW-0719">Serine esterase</keyword>
<evidence type="ECO:0000313" key="10">
    <source>
        <dbReference type="Proteomes" id="UP000708208"/>
    </source>
</evidence>
<dbReference type="GO" id="GO:0018738">
    <property type="term" value="F:S-formylglutathione hydrolase activity"/>
    <property type="evidence" value="ECO:0007669"/>
    <property type="project" value="UniProtKB-EC"/>
</dbReference>
<evidence type="ECO:0000256" key="4">
    <source>
        <dbReference type="ARBA" id="ARBA00016774"/>
    </source>
</evidence>
<evidence type="ECO:0000256" key="7">
    <source>
        <dbReference type="PIRSR" id="PIRSR614186-1"/>
    </source>
</evidence>
<organism evidence="9 10">
    <name type="scientific">Allacma fusca</name>
    <dbReference type="NCBI Taxonomy" id="39272"/>
    <lineage>
        <taxon>Eukaryota</taxon>
        <taxon>Metazoa</taxon>
        <taxon>Ecdysozoa</taxon>
        <taxon>Arthropoda</taxon>
        <taxon>Hexapoda</taxon>
        <taxon>Collembola</taxon>
        <taxon>Symphypleona</taxon>
        <taxon>Sminthuridae</taxon>
        <taxon>Allacma</taxon>
    </lineage>
</organism>
<dbReference type="EMBL" id="CAJVCH010540133">
    <property type="protein sequence ID" value="CAG7826543.1"/>
    <property type="molecule type" value="Genomic_DNA"/>
</dbReference>
<evidence type="ECO:0000256" key="6">
    <source>
        <dbReference type="ARBA" id="ARBA00022801"/>
    </source>
</evidence>
<proteinExistence type="inferred from homology"/>
<dbReference type="PANTHER" id="PTHR10061">
    <property type="entry name" value="S-FORMYLGLUTATHIONE HYDROLASE"/>
    <property type="match status" value="1"/>
</dbReference>
<evidence type="ECO:0000256" key="8">
    <source>
        <dbReference type="RuleBase" id="RU363068"/>
    </source>
</evidence>
<dbReference type="AlphaFoldDB" id="A0A8J2PMI2"/>
<keyword evidence="6 8" id="KW-0378">Hydrolase</keyword>
<keyword evidence="10" id="KW-1185">Reference proteome</keyword>
<dbReference type="OrthoDB" id="420518at2759"/>